<feature type="region of interest" description="Disordered" evidence="1">
    <location>
        <begin position="79"/>
        <end position="128"/>
    </location>
</feature>
<sequence>MSRRPYYLRYLVLFSLALSPEVKAGITTITITKIDGKAPSDFKGKIYSKDVTHAPTIEIEASIKPAKKGIKVHWNLIDPDDPTSARSPADWNDNDGIDSDGLRGDTDGNDNRGIGKLSSNASTTDNNGIAKVTLTGTPHGGDNFIVKAIEAIPFLQKVVEDEEELDYFRSAACRSICKIQKPQKK</sequence>
<accession>A0A0F9J3G4</accession>
<evidence type="ECO:0000256" key="1">
    <source>
        <dbReference type="SAM" id="MobiDB-lite"/>
    </source>
</evidence>
<gene>
    <name evidence="2" type="ORF">LCGC14_1504790</name>
</gene>
<proteinExistence type="predicted"/>
<feature type="compositionally biased region" description="Polar residues" evidence="1">
    <location>
        <begin position="117"/>
        <end position="127"/>
    </location>
</feature>
<reference evidence="2" key="1">
    <citation type="journal article" date="2015" name="Nature">
        <title>Complex archaea that bridge the gap between prokaryotes and eukaryotes.</title>
        <authorList>
            <person name="Spang A."/>
            <person name="Saw J.H."/>
            <person name="Jorgensen S.L."/>
            <person name="Zaremba-Niedzwiedzka K."/>
            <person name="Martijn J."/>
            <person name="Lind A.E."/>
            <person name="van Eijk R."/>
            <person name="Schleper C."/>
            <person name="Guy L."/>
            <person name="Ettema T.J."/>
        </authorList>
    </citation>
    <scope>NUCLEOTIDE SEQUENCE</scope>
</reference>
<name>A0A0F9J3G4_9ZZZZ</name>
<protein>
    <submittedName>
        <fullName evidence="2">Uncharacterized protein</fullName>
    </submittedName>
</protein>
<dbReference type="EMBL" id="LAZR01010969">
    <property type="protein sequence ID" value="KKM64098.1"/>
    <property type="molecule type" value="Genomic_DNA"/>
</dbReference>
<dbReference type="AlphaFoldDB" id="A0A0F9J3G4"/>
<evidence type="ECO:0000313" key="2">
    <source>
        <dbReference type="EMBL" id="KKM64098.1"/>
    </source>
</evidence>
<feature type="compositionally biased region" description="Basic and acidic residues" evidence="1">
    <location>
        <begin position="100"/>
        <end position="110"/>
    </location>
</feature>
<comment type="caution">
    <text evidence="2">The sequence shown here is derived from an EMBL/GenBank/DDBJ whole genome shotgun (WGS) entry which is preliminary data.</text>
</comment>
<organism evidence="2">
    <name type="scientific">marine sediment metagenome</name>
    <dbReference type="NCBI Taxonomy" id="412755"/>
    <lineage>
        <taxon>unclassified sequences</taxon>
        <taxon>metagenomes</taxon>
        <taxon>ecological metagenomes</taxon>
    </lineage>
</organism>